<proteinExistence type="inferred from homology"/>
<keyword evidence="5" id="KW-1185">Reference proteome</keyword>
<evidence type="ECO:0000313" key="5">
    <source>
        <dbReference type="Proteomes" id="UP001601303"/>
    </source>
</evidence>
<gene>
    <name evidence="4" type="ORF">ACFYNQ_06730</name>
</gene>
<keyword evidence="3" id="KW-0408">Iron</keyword>
<dbReference type="Pfam" id="PF00067">
    <property type="entry name" value="p450"/>
    <property type="match status" value="1"/>
</dbReference>
<evidence type="ECO:0000256" key="3">
    <source>
        <dbReference type="ARBA" id="ARBA00023004"/>
    </source>
</evidence>
<protein>
    <submittedName>
        <fullName evidence="4">Cytochrome P450</fullName>
    </submittedName>
</protein>
<keyword evidence="2" id="KW-0479">Metal-binding</keyword>
<dbReference type="InterPro" id="IPR036396">
    <property type="entry name" value="Cyt_P450_sf"/>
</dbReference>
<evidence type="ECO:0000256" key="1">
    <source>
        <dbReference type="ARBA" id="ARBA00010617"/>
    </source>
</evidence>
<name>A0ABW6LWI7_9ACTN</name>
<dbReference type="Gene3D" id="1.10.630.10">
    <property type="entry name" value="Cytochrome P450"/>
    <property type="match status" value="1"/>
</dbReference>
<dbReference type="PANTHER" id="PTHR24305">
    <property type="entry name" value="CYTOCHROME P450"/>
    <property type="match status" value="1"/>
</dbReference>
<reference evidence="4 5" key="1">
    <citation type="submission" date="2024-10" db="EMBL/GenBank/DDBJ databases">
        <title>The Natural Products Discovery Center: Release of the First 8490 Sequenced Strains for Exploring Actinobacteria Biosynthetic Diversity.</title>
        <authorList>
            <person name="Kalkreuter E."/>
            <person name="Kautsar S.A."/>
            <person name="Yang D."/>
            <person name="Bader C.D."/>
            <person name="Teijaro C.N."/>
            <person name="Fluegel L."/>
            <person name="Davis C.M."/>
            <person name="Simpson J.R."/>
            <person name="Lauterbach L."/>
            <person name="Steele A.D."/>
            <person name="Gui C."/>
            <person name="Meng S."/>
            <person name="Li G."/>
            <person name="Viehrig K."/>
            <person name="Ye F."/>
            <person name="Su P."/>
            <person name="Kiefer A.F."/>
            <person name="Nichols A."/>
            <person name="Cepeda A.J."/>
            <person name="Yan W."/>
            <person name="Fan B."/>
            <person name="Jiang Y."/>
            <person name="Adhikari A."/>
            <person name="Zheng C.-J."/>
            <person name="Schuster L."/>
            <person name="Cowan T.M."/>
            <person name="Smanski M.J."/>
            <person name="Chevrette M.G."/>
            <person name="De Carvalho L.P.S."/>
            <person name="Shen B."/>
        </authorList>
    </citation>
    <scope>NUCLEOTIDE SEQUENCE [LARGE SCALE GENOMIC DNA]</scope>
    <source>
        <strain evidence="4 5">NPDC006488</strain>
    </source>
</reference>
<evidence type="ECO:0000256" key="2">
    <source>
        <dbReference type="ARBA" id="ARBA00022723"/>
    </source>
</evidence>
<dbReference type="RefSeq" id="WP_388103506.1">
    <property type="nucleotide sequence ID" value="NZ_JBIAHM010000002.1"/>
</dbReference>
<dbReference type="InterPro" id="IPR002403">
    <property type="entry name" value="Cyt_P450_E_grp-IV"/>
</dbReference>
<dbReference type="InterPro" id="IPR050121">
    <property type="entry name" value="Cytochrome_P450_monoxygenase"/>
</dbReference>
<dbReference type="SUPFAM" id="SSF48264">
    <property type="entry name" value="Cytochrome P450"/>
    <property type="match status" value="1"/>
</dbReference>
<accession>A0ABW6LWI7</accession>
<dbReference type="EMBL" id="JBIAHM010000002">
    <property type="protein sequence ID" value="MFE9598263.1"/>
    <property type="molecule type" value="Genomic_DNA"/>
</dbReference>
<dbReference type="InterPro" id="IPR001128">
    <property type="entry name" value="Cyt_P450"/>
</dbReference>
<dbReference type="PRINTS" id="PR00465">
    <property type="entry name" value="EP450IV"/>
</dbReference>
<evidence type="ECO:0000313" key="4">
    <source>
        <dbReference type="EMBL" id="MFE9598263.1"/>
    </source>
</evidence>
<dbReference type="PRINTS" id="PR00385">
    <property type="entry name" value="P450"/>
</dbReference>
<dbReference type="PANTHER" id="PTHR24305:SF166">
    <property type="entry name" value="CYTOCHROME P450 12A4, MITOCHONDRIAL-RELATED"/>
    <property type="match status" value="1"/>
</dbReference>
<comment type="similarity">
    <text evidence="1">Belongs to the cytochrome P450 family.</text>
</comment>
<dbReference type="CDD" id="cd00302">
    <property type="entry name" value="cytochrome_P450"/>
    <property type="match status" value="1"/>
</dbReference>
<dbReference type="Proteomes" id="UP001601303">
    <property type="component" value="Unassembled WGS sequence"/>
</dbReference>
<organism evidence="4 5">
    <name type="scientific">Streptomyces hokutonensis</name>
    <dbReference type="NCBI Taxonomy" id="1306990"/>
    <lineage>
        <taxon>Bacteria</taxon>
        <taxon>Bacillati</taxon>
        <taxon>Actinomycetota</taxon>
        <taxon>Actinomycetes</taxon>
        <taxon>Kitasatosporales</taxon>
        <taxon>Streptomycetaceae</taxon>
        <taxon>Streptomyces</taxon>
    </lineage>
</organism>
<sequence length="423" mass="48293">MTTPQHPEDFLHAMRTRSAAEDGIFWVDDTRLGVFEPEAARRVSATNWHRFVMNDRLVDMVRRRRSPEVRWSQVRSAWLTQLHTLATAEHHGDLIDRMERIIDERLGEDVDLVMLTQDVALRSMLPVALSGLTAGEADLVRRDLEMKLLRLVAPAPGGVRHHLRFVAVQLRSGLVVRRVLRQRARGKRRREQDLADPFVDLLPQLGMDRALDVVTTVLTAIGGPPGTAAASLLYEFVRNPEWQRRLTEELCAVDPVEFLTAPTHAAPVTHRFVKEVLRLWSPPLLLVRHNNHLFDFGKTRLEPGDWYLLSPHLIHRDERVWKQPDVFDPDRFLPGAPHGPADRNCYVPFGWAPKKCVGANIGTVQLMGLCHLLCNRYHLSVDRPEDLTMALRFAPVPENFRGRLALRRPGSRSTDLELPENCP</sequence>
<comment type="caution">
    <text evidence="4">The sequence shown here is derived from an EMBL/GenBank/DDBJ whole genome shotgun (WGS) entry which is preliminary data.</text>
</comment>